<evidence type="ECO:0000256" key="8">
    <source>
        <dbReference type="ARBA" id="ARBA00035655"/>
    </source>
</evidence>
<organism evidence="10 11">
    <name type="scientific">Roseovarius faecimaris</name>
    <dbReference type="NCBI Taxonomy" id="2494550"/>
    <lineage>
        <taxon>Bacteria</taxon>
        <taxon>Pseudomonadati</taxon>
        <taxon>Pseudomonadota</taxon>
        <taxon>Alphaproteobacteria</taxon>
        <taxon>Rhodobacterales</taxon>
        <taxon>Roseobacteraceae</taxon>
        <taxon>Roseovarius</taxon>
    </lineage>
</organism>
<dbReference type="AlphaFoldDB" id="A0A6I6IUP5"/>
<name>A0A6I6IUP5_9RHOB</name>
<accession>A0A6I6IUP5</accession>
<evidence type="ECO:0000313" key="10">
    <source>
        <dbReference type="EMBL" id="QGY00456.1"/>
    </source>
</evidence>
<evidence type="ECO:0000256" key="5">
    <source>
        <dbReference type="ARBA" id="ARBA00022692"/>
    </source>
</evidence>
<feature type="transmembrane region" description="Helical" evidence="9">
    <location>
        <begin position="321"/>
        <end position="344"/>
    </location>
</feature>
<keyword evidence="11" id="KW-1185">Reference proteome</keyword>
<gene>
    <name evidence="10" type="ORF">EI983_17000</name>
</gene>
<evidence type="ECO:0000313" key="11">
    <source>
        <dbReference type="Proteomes" id="UP000428330"/>
    </source>
</evidence>
<evidence type="ECO:0000256" key="2">
    <source>
        <dbReference type="ARBA" id="ARBA00022448"/>
    </source>
</evidence>
<proteinExistence type="inferred from homology"/>
<dbReference type="Proteomes" id="UP000428330">
    <property type="component" value="Chromosome"/>
</dbReference>
<evidence type="ECO:0000256" key="3">
    <source>
        <dbReference type="ARBA" id="ARBA00022475"/>
    </source>
</evidence>
<comment type="subcellular location">
    <subcellularLocation>
        <location evidence="1">Cell inner membrane</location>
        <topology evidence="1">Multi-pass membrane protein</topology>
    </subcellularLocation>
</comment>
<sequence>MLETLLDTFGDNTVLAMAGAVVGIVFGAAAQHSRFCLRAATVEVAEGRFGQKLCIWLIAFSAGVMSVQGLISMGMIELSEARQLASPGSMSGAIIGGLMFGCGMILARGCASRLLVLSATGNLRALLTGLVLTLVAQASLRGVLSPTRENLAGLWIVQGGEERSLLTQIGMSSTFAAVLAGLALSGSVMLAWHHGVKATRALAAIGVGFAVGSGWLLTYMIAQTSFEAIAISSVTFTGPSTDTLMGLVNSAEITLNFGIGLVPGVFVGSAAMALYAREAKIERFGRDTPMERYLIGAVLMGFGSMLAGGCAVGAGMAGGSIFALTAWVAVFCMWLGAVGTHLTLTRGFHPHPATS</sequence>
<feature type="transmembrane region" description="Helical" evidence="9">
    <location>
        <begin position="201"/>
        <end position="222"/>
    </location>
</feature>
<evidence type="ECO:0000256" key="4">
    <source>
        <dbReference type="ARBA" id="ARBA00022519"/>
    </source>
</evidence>
<dbReference type="InterPro" id="IPR007272">
    <property type="entry name" value="Sulf_transp_TsuA/YedE"/>
</dbReference>
<evidence type="ECO:0000256" key="6">
    <source>
        <dbReference type="ARBA" id="ARBA00022989"/>
    </source>
</evidence>
<dbReference type="PANTHER" id="PTHR30574:SF1">
    <property type="entry name" value="SULPHUR TRANSPORT DOMAIN-CONTAINING PROTEIN"/>
    <property type="match status" value="1"/>
</dbReference>
<dbReference type="OrthoDB" id="5342349at2"/>
<feature type="transmembrane region" description="Helical" evidence="9">
    <location>
        <begin position="294"/>
        <end position="315"/>
    </location>
</feature>
<feature type="transmembrane region" description="Helical" evidence="9">
    <location>
        <begin position="88"/>
        <end position="107"/>
    </location>
</feature>
<dbReference type="KEGG" id="rom:EI983_17000"/>
<evidence type="ECO:0000256" key="7">
    <source>
        <dbReference type="ARBA" id="ARBA00023136"/>
    </source>
</evidence>
<protein>
    <submittedName>
        <fullName evidence="10">YeeE/YedE family protein</fullName>
    </submittedName>
</protein>
<evidence type="ECO:0000256" key="9">
    <source>
        <dbReference type="SAM" id="Phobius"/>
    </source>
</evidence>
<feature type="transmembrane region" description="Helical" evidence="9">
    <location>
        <begin position="53"/>
        <end position="76"/>
    </location>
</feature>
<feature type="transmembrane region" description="Helical" evidence="9">
    <location>
        <begin position="253"/>
        <end position="274"/>
    </location>
</feature>
<dbReference type="Pfam" id="PF04143">
    <property type="entry name" value="Sulf_transp"/>
    <property type="match status" value="1"/>
</dbReference>
<keyword evidence="7 9" id="KW-0472">Membrane</keyword>
<evidence type="ECO:0000256" key="1">
    <source>
        <dbReference type="ARBA" id="ARBA00004429"/>
    </source>
</evidence>
<keyword evidence="4" id="KW-0997">Cell inner membrane</keyword>
<dbReference type="EMBL" id="CP034348">
    <property type="protein sequence ID" value="QGY00456.1"/>
    <property type="molecule type" value="Genomic_DNA"/>
</dbReference>
<keyword evidence="3" id="KW-1003">Cell membrane</keyword>
<dbReference type="GO" id="GO:0005886">
    <property type="term" value="C:plasma membrane"/>
    <property type="evidence" value="ECO:0007669"/>
    <property type="project" value="UniProtKB-SubCell"/>
</dbReference>
<dbReference type="RefSeq" id="WP_157709137.1">
    <property type="nucleotide sequence ID" value="NZ_CP034348.1"/>
</dbReference>
<feature type="transmembrane region" description="Helical" evidence="9">
    <location>
        <begin position="169"/>
        <end position="192"/>
    </location>
</feature>
<keyword evidence="5 9" id="KW-0812">Transmembrane</keyword>
<feature type="transmembrane region" description="Helical" evidence="9">
    <location>
        <begin position="114"/>
        <end position="136"/>
    </location>
</feature>
<dbReference type="PANTHER" id="PTHR30574">
    <property type="entry name" value="INNER MEMBRANE PROTEIN YEDE"/>
    <property type="match status" value="1"/>
</dbReference>
<comment type="similarity">
    <text evidence="8">Belongs to the TsuA/YedE (TC 9.B.102) family.</text>
</comment>
<keyword evidence="6 9" id="KW-1133">Transmembrane helix</keyword>
<reference evidence="11" key="1">
    <citation type="submission" date="2018-12" db="EMBL/GenBank/DDBJ databases">
        <title>Complete genome sequence of Roseovarius sp. MME-070.</title>
        <authorList>
            <person name="Nam Y.-D."/>
            <person name="Kang J."/>
            <person name="Chung W.-H."/>
            <person name="Park Y.S."/>
        </authorList>
    </citation>
    <scope>NUCLEOTIDE SEQUENCE [LARGE SCALE GENOMIC DNA]</scope>
    <source>
        <strain evidence="11">MME-070</strain>
    </source>
</reference>
<feature type="transmembrane region" description="Helical" evidence="9">
    <location>
        <begin position="12"/>
        <end position="32"/>
    </location>
</feature>
<keyword evidence="2" id="KW-0813">Transport</keyword>